<dbReference type="AlphaFoldDB" id="A0A660KRD3"/>
<dbReference type="EMBL" id="CM017324">
    <property type="protein sequence ID" value="KAE8038962.1"/>
    <property type="molecule type" value="Genomic_DNA"/>
</dbReference>
<protein>
    <submittedName>
        <fullName evidence="1">Uncharacterized protein</fullName>
    </submittedName>
</protein>
<keyword evidence="2" id="KW-1185">Reference proteome</keyword>
<reference evidence="1 2" key="1">
    <citation type="submission" date="2019-06" db="EMBL/GenBank/DDBJ databases">
        <title>A chromosomal-level reference genome of Carpinus fangiana (Coryloideae, Betulaceae).</title>
        <authorList>
            <person name="Yang X."/>
            <person name="Wang Z."/>
            <person name="Zhang L."/>
            <person name="Hao G."/>
            <person name="Liu J."/>
            <person name="Yang Y."/>
        </authorList>
    </citation>
    <scope>NUCLEOTIDE SEQUENCE [LARGE SCALE GENOMIC DNA]</scope>
    <source>
        <strain evidence="1">Cfa_2016G</strain>
        <tissue evidence="1">Leaf</tissue>
    </source>
</reference>
<gene>
    <name evidence="1" type="ORF">FH972_011421</name>
</gene>
<dbReference type="InterPro" id="IPR052147">
    <property type="entry name" value="PP2-like/Lectin"/>
</dbReference>
<dbReference type="PANTHER" id="PTHR48478:SF1">
    <property type="entry name" value="LECTIN-LIKE"/>
    <property type="match status" value="1"/>
</dbReference>
<sequence length="55" mass="6368">MPKGEWIEFPVGDFVASPERTGNIEFVIYEHGDNHWKRGLVIKGIAIRPKYQVLE</sequence>
<dbReference type="GO" id="GO:0030246">
    <property type="term" value="F:carbohydrate binding"/>
    <property type="evidence" value="ECO:0007669"/>
    <property type="project" value="InterPro"/>
</dbReference>
<proteinExistence type="predicted"/>
<dbReference type="Proteomes" id="UP000327013">
    <property type="component" value="Chromosome 4"/>
</dbReference>
<dbReference type="Pfam" id="PF14299">
    <property type="entry name" value="PP2"/>
    <property type="match status" value="1"/>
</dbReference>
<dbReference type="PANTHER" id="PTHR48478">
    <property type="entry name" value="LECTIN-LIKE"/>
    <property type="match status" value="1"/>
</dbReference>
<accession>A0A660KRD3</accession>
<organism evidence="1 2">
    <name type="scientific">Carpinus fangiana</name>
    <dbReference type="NCBI Taxonomy" id="176857"/>
    <lineage>
        <taxon>Eukaryota</taxon>
        <taxon>Viridiplantae</taxon>
        <taxon>Streptophyta</taxon>
        <taxon>Embryophyta</taxon>
        <taxon>Tracheophyta</taxon>
        <taxon>Spermatophyta</taxon>
        <taxon>Magnoliopsida</taxon>
        <taxon>eudicotyledons</taxon>
        <taxon>Gunneridae</taxon>
        <taxon>Pentapetalae</taxon>
        <taxon>rosids</taxon>
        <taxon>fabids</taxon>
        <taxon>Fagales</taxon>
        <taxon>Betulaceae</taxon>
        <taxon>Carpinus</taxon>
    </lineage>
</organism>
<evidence type="ECO:0000313" key="1">
    <source>
        <dbReference type="EMBL" id="KAE8038962.1"/>
    </source>
</evidence>
<evidence type="ECO:0000313" key="2">
    <source>
        <dbReference type="Proteomes" id="UP000327013"/>
    </source>
</evidence>
<dbReference type="OrthoDB" id="533833at2759"/>
<dbReference type="InterPro" id="IPR025886">
    <property type="entry name" value="PP2-like"/>
</dbReference>
<name>A0A660KRD3_9ROSI</name>